<evidence type="ECO:0000313" key="1">
    <source>
        <dbReference type="EnsemblMetazoa" id="AMIN010586-PA"/>
    </source>
</evidence>
<sequence>MPLRPAANTYVTAVPDFGVDVSIRGSVAVQGSAVQLEQRFVELTPHMNFSLVSSYGKLGLLRDQFTYLVQNLTTIGMTFSTALNSATTSNSNVRGTFEPIILSLSHFQTLQATVIEGIVTVIDTIVGQPIRAELQDSFSRFYTSVQNLYGALIQVIAAIQTSSSPGNIDSAFVFQLSRAVHMLRANVLPLNYTVASTGEGIREADRFLARLSGGLQSGVNTLTSEVRRYQRQVDAVASATLQVAECSRHAVNGVGTAAAPLLQTLCEFSSAECPLQTAIQTAVEMTTTEFDRVMGTVERHFENLATQNVFTEELGNRLSDIYELGLQLADVTIKKRSYSLYCFNKFSLLVEQLITRLTDGFVVCFRQELTRLHSLRNSLTNMFTTLVYDVEDVVEHLQFCTIAQDRSLCIDEAAALYEHVAMHLEEKLDAIEKFSLAESNASNDRLQLYRHEMCDFKT</sequence>
<proteinExistence type="predicted"/>
<dbReference type="Proteomes" id="UP000075920">
    <property type="component" value="Unassembled WGS sequence"/>
</dbReference>
<organism evidence="1 2">
    <name type="scientific">Anopheles minimus</name>
    <dbReference type="NCBI Taxonomy" id="112268"/>
    <lineage>
        <taxon>Eukaryota</taxon>
        <taxon>Metazoa</taxon>
        <taxon>Ecdysozoa</taxon>
        <taxon>Arthropoda</taxon>
        <taxon>Hexapoda</taxon>
        <taxon>Insecta</taxon>
        <taxon>Pterygota</taxon>
        <taxon>Neoptera</taxon>
        <taxon>Endopterygota</taxon>
        <taxon>Diptera</taxon>
        <taxon>Nematocera</taxon>
        <taxon>Culicoidea</taxon>
        <taxon>Culicidae</taxon>
        <taxon>Anophelinae</taxon>
        <taxon>Anopheles</taxon>
    </lineage>
</organism>
<reference evidence="2" key="1">
    <citation type="submission" date="2013-03" db="EMBL/GenBank/DDBJ databases">
        <title>The Genome Sequence of Anopheles minimus MINIMUS1.</title>
        <authorList>
            <consortium name="The Broad Institute Genomics Platform"/>
            <person name="Neafsey D.E."/>
            <person name="Walton C."/>
            <person name="Walker B."/>
            <person name="Young S.K."/>
            <person name="Zeng Q."/>
            <person name="Gargeya S."/>
            <person name="Fitzgerald M."/>
            <person name="Haas B."/>
            <person name="Abouelleil A."/>
            <person name="Allen A.W."/>
            <person name="Alvarado L."/>
            <person name="Arachchi H.M."/>
            <person name="Berlin A.M."/>
            <person name="Chapman S.B."/>
            <person name="Gainer-Dewar J."/>
            <person name="Goldberg J."/>
            <person name="Griggs A."/>
            <person name="Gujja S."/>
            <person name="Hansen M."/>
            <person name="Howarth C."/>
            <person name="Imamovic A."/>
            <person name="Ireland A."/>
            <person name="Larimer J."/>
            <person name="McCowan C."/>
            <person name="Murphy C."/>
            <person name="Pearson M."/>
            <person name="Poon T.W."/>
            <person name="Priest M."/>
            <person name="Roberts A."/>
            <person name="Saif S."/>
            <person name="Shea T."/>
            <person name="Sisk P."/>
            <person name="Sykes S."/>
            <person name="Wortman J."/>
            <person name="Nusbaum C."/>
            <person name="Birren B."/>
        </authorList>
    </citation>
    <scope>NUCLEOTIDE SEQUENCE [LARGE SCALE GENOMIC DNA]</scope>
    <source>
        <strain evidence="2">MINIMUS1</strain>
    </source>
</reference>
<accession>A0A182WJN2</accession>
<name>A0A182WJN2_9DIPT</name>
<protein>
    <submittedName>
        <fullName evidence="1">Uncharacterized protein</fullName>
    </submittedName>
</protein>
<reference evidence="1" key="2">
    <citation type="submission" date="2020-05" db="UniProtKB">
        <authorList>
            <consortium name="EnsemblMetazoa"/>
        </authorList>
    </citation>
    <scope>IDENTIFICATION</scope>
    <source>
        <strain evidence="1">MINIMUS1</strain>
    </source>
</reference>
<evidence type="ECO:0000313" key="2">
    <source>
        <dbReference type="Proteomes" id="UP000075920"/>
    </source>
</evidence>
<dbReference type="AlphaFoldDB" id="A0A182WJN2"/>
<dbReference type="VEuPathDB" id="VectorBase:AMIN010586"/>
<keyword evidence="2" id="KW-1185">Reference proteome</keyword>
<dbReference type="EnsemblMetazoa" id="AMIN010586-RA">
    <property type="protein sequence ID" value="AMIN010586-PA"/>
    <property type="gene ID" value="AMIN010586"/>
</dbReference>